<dbReference type="SUPFAM" id="SSF51197">
    <property type="entry name" value="Clavaminate synthase-like"/>
    <property type="match status" value="1"/>
</dbReference>
<dbReference type="Proteomes" id="UP000613030">
    <property type="component" value="Unassembled WGS sequence"/>
</dbReference>
<keyword evidence="2" id="KW-1185">Reference proteome</keyword>
<name>A0ABS1L1E1_9BACT</name>
<evidence type="ECO:0000313" key="1">
    <source>
        <dbReference type="EMBL" id="MBL0745332.1"/>
    </source>
</evidence>
<evidence type="ECO:0008006" key="3">
    <source>
        <dbReference type="Google" id="ProtNLM"/>
    </source>
</evidence>
<protein>
    <recommendedName>
        <fullName evidence="3">Phytanoyl-CoA dioxygenase</fullName>
    </recommendedName>
</protein>
<organism evidence="1 2">
    <name type="scientific">Chryseolinea lacunae</name>
    <dbReference type="NCBI Taxonomy" id="2801331"/>
    <lineage>
        <taxon>Bacteria</taxon>
        <taxon>Pseudomonadati</taxon>
        <taxon>Bacteroidota</taxon>
        <taxon>Cytophagia</taxon>
        <taxon>Cytophagales</taxon>
        <taxon>Fulvivirgaceae</taxon>
        <taxon>Chryseolinea</taxon>
    </lineage>
</organism>
<comment type="caution">
    <text evidence="1">The sequence shown here is derived from an EMBL/GenBank/DDBJ whole genome shotgun (WGS) entry which is preliminary data.</text>
</comment>
<evidence type="ECO:0000313" key="2">
    <source>
        <dbReference type="Proteomes" id="UP000613030"/>
    </source>
</evidence>
<reference evidence="1 2" key="1">
    <citation type="submission" date="2021-01" db="EMBL/GenBank/DDBJ databases">
        <title>Chryseolinea sp. Jin1 Genome sequencing and assembly.</title>
        <authorList>
            <person name="Kim I."/>
        </authorList>
    </citation>
    <scope>NUCLEOTIDE SEQUENCE [LARGE SCALE GENOMIC DNA]</scope>
    <source>
        <strain evidence="1 2">Jin1</strain>
    </source>
</reference>
<dbReference type="EMBL" id="JAERRB010000015">
    <property type="protein sequence ID" value="MBL0745332.1"/>
    <property type="molecule type" value="Genomic_DNA"/>
</dbReference>
<sequence>MENYPRFELSGPLRKEHTDFFAQYGFLHFSGFVPRESVNQIRDEIRRMEVHDGRLWHPVAQATILGEQSRRQVMHIPIISGAYAIKHEKSPTLMYQHFQNLVR</sequence>
<accession>A0ABS1L1E1</accession>
<dbReference type="RefSeq" id="WP_202015706.1">
    <property type="nucleotide sequence ID" value="NZ_JAERRB010000015.1"/>
</dbReference>
<proteinExistence type="predicted"/>
<gene>
    <name evidence="1" type="ORF">JI741_29140</name>
</gene>